<feature type="transmembrane region" description="Helical" evidence="1">
    <location>
        <begin position="208"/>
        <end position="229"/>
    </location>
</feature>
<dbReference type="Proteomes" id="UP000030745">
    <property type="component" value="Unassembled WGS sequence"/>
</dbReference>
<name>A0A067D7F2_SAPPC</name>
<protein>
    <submittedName>
        <fullName evidence="2">Uncharacterized protein</fullName>
    </submittedName>
</protein>
<gene>
    <name evidence="2" type="ORF">SPRG_01004</name>
</gene>
<dbReference type="Gene3D" id="2.60.40.200">
    <property type="entry name" value="Superoxide dismutase, copper/zinc binding domain"/>
    <property type="match status" value="1"/>
</dbReference>
<organism evidence="2 3">
    <name type="scientific">Saprolegnia parasitica (strain CBS 223.65)</name>
    <dbReference type="NCBI Taxonomy" id="695850"/>
    <lineage>
        <taxon>Eukaryota</taxon>
        <taxon>Sar</taxon>
        <taxon>Stramenopiles</taxon>
        <taxon>Oomycota</taxon>
        <taxon>Saprolegniomycetes</taxon>
        <taxon>Saprolegniales</taxon>
        <taxon>Saprolegniaceae</taxon>
        <taxon>Saprolegnia</taxon>
    </lineage>
</organism>
<dbReference type="OrthoDB" id="159229at2759"/>
<dbReference type="GO" id="GO:0006801">
    <property type="term" value="P:superoxide metabolic process"/>
    <property type="evidence" value="ECO:0007669"/>
    <property type="project" value="InterPro"/>
</dbReference>
<keyword evidence="1" id="KW-0812">Transmembrane</keyword>
<dbReference type="KEGG" id="spar:SPRG_01004"/>
<evidence type="ECO:0000313" key="3">
    <source>
        <dbReference type="Proteomes" id="UP000030745"/>
    </source>
</evidence>
<dbReference type="STRING" id="695850.A0A067D7F2"/>
<dbReference type="InterPro" id="IPR036423">
    <property type="entry name" value="SOD-like_Cu/Zn_dom_sf"/>
</dbReference>
<sequence>MRFLGSTTSSVRYRFKKETAGGVHGYIEVARDAQGATIHARLDVTELDVQALQAFDANCDGAIEAFKWHIHTHWHQTTTSSFLGGCSLAIAGNHYDPDFACGPNSEHYKDTKCAGVVYNCSAAAYAANPRACERGDLSGKLGDMLVKKGHIEHLWRDPHYPATHEEQPEWNMILHAVATLASWTTVGVLLALLLALYRQRHPLLLKYYPTNVVVATAVAILGLLVYQYVLINTAL</sequence>
<keyword evidence="1" id="KW-0472">Membrane</keyword>
<dbReference type="GeneID" id="24123619"/>
<dbReference type="OMA" id="RATGNHY"/>
<dbReference type="VEuPathDB" id="FungiDB:SPRG_01004"/>
<dbReference type="AlphaFoldDB" id="A0A067D7F2"/>
<feature type="transmembrane region" description="Helical" evidence="1">
    <location>
        <begin position="172"/>
        <end position="196"/>
    </location>
</feature>
<reference evidence="2 3" key="1">
    <citation type="journal article" date="2013" name="PLoS Genet.">
        <title>Distinctive expansion of potential virulence genes in the genome of the oomycete fish pathogen Saprolegnia parasitica.</title>
        <authorList>
            <person name="Jiang R.H."/>
            <person name="de Bruijn I."/>
            <person name="Haas B.J."/>
            <person name="Belmonte R."/>
            <person name="Lobach L."/>
            <person name="Christie J."/>
            <person name="van den Ackerveken G."/>
            <person name="Bottin A."/>
            <person name="Bulone V."/>
            <person name="Diaz-Moreno S.M."/>
            <person name="Dumas B."/>
            <person name="Fan L."/>
            <person name="Gaulin E."/>
            <person name="Govers F."/>
            <person name="Grenville-Briggs L.J."/>
            <person name="Horner N.R."/>
            <person name="Levin J.Z."/>
            <person name="Mammella M."/>
            <person name="Meijer H.J."/>
            <person name="Morris P."/>
            <person name="Nusbaum C."/>
            <person name="Oome S."/>
            <person name="Phillips A.J."/>
            <person name="van Rooyen D."/>
            <person name="Rzeszutek E."/>
            <person name="Saraiva M."/>
            <person name="Secombes C.J."/>
            <person name="Seidl M.F."/>
            <person name="Snel B."/>
            <person name="Stassen J.H."/>
            <person name="Sykes S."/>
            <person name="Tripathy S."/>
            <person name="van den Berg H."/>
            <person name="Vega-Arreguin J.C."/>
            <person name="Wawra S."/>
            <person name="Young S.K."/>
            <person name="Zeng Q."/>
            <person name="Dieguez-Uribeondo J."/>
            <person name="Russ C."/>
            <person name="Tyler B.M."/>
            <person name="van West P."/>
        </authorList>
    </citation>
    <scope>NUCLEOTIDE SEQUENCE [LARGE SCALE GENOMIC DNA]</scope>
    <source>
        <strain evidence="2 3">CBS 223.65</strain>
    </source>
</reference>
<evidence type="ECO:0000256" key="1">
    <source>
        <dbReference type="SAM" id="Phobius"/>
    </source>
</evidence>
<dbReference type="RefSeq" id="XP_012194598.1">
    <property type="nucleotide sequence ID" value="XM_012339208.1"/>
</dbReference>
<keyword evidence="1" id="KW-1133">Transmembrane helix</keyword>
<dbReference type="GO" id="GO:0046872">
    <property type="term" value="F:metal ion binding"/>
    <property type="evidence" value="ECO:0007669"/>
    <property type="project" value="InterPro"/>
</dbReference>
<evidence type="ECO:0000313" key="2">
    <source>
        <dbReference type="EMBL" id="KDO34942.1"/>
    </source>
</evidence>
<keyword evidence="3" id="KW-1185">Reference proteome</keyword>
<accession>A0A067D7F2</accession>
<dbReference type="EMBL" id="KK583190">
    <property type="protein sequence ID" value="KDO34942.1"/>
    <property type="molecule type" value="Genomic_DNA"/>
</dbReference>
<proteinExistence type="predicted"/>